<reference evidence="1" key="1">
    <citation type="journal article" date="2014" name="Front. Microbiol.">
        <title>High frequency of phylogenetically diverse reductive dehalogenase-homologous genes in deep subseafloor sedimentary metagenomes.</title>
        <authorList>
            <person name="Kawai M."/>
            <person name="Futagami T."/>
            <person name="Toyoda A."/>
            <person name="Takaki Y."/>
            <person name="Nishi S."/>
            <person name="Hori S."/>
            <person name="Arai W."/>
            <person name="Tsubouchi T."/>
            <person name="Morono Y."/>
            <person name="Uchiyama I."/>
            <person name="Ito T."/>
            <person name="Fujiyama A."/>
            <person name="Inagaki F."/>
            <person name="Takami H."/>
        </authorList>
    </citation>
    <scope>NUCLEOTIDE SEQUENCE</scope>
    <source>
        <strain evidence="1">Expedition CK06-06</strain>
    </source>
</reference>
<dbReference type="AlphaFoldDB" id="X1R2A5"/>
<name>X1R2A5_9ZZZZ</name>
<proteinExistence type="predicted"/>
<evidence type="ECO:0000313" key="1">
    <source>
        <dbReference type="EMBL" id="GAI61206.1"/>
    </source>
</evidence>
<organism evidence="1">
    <name type="scientific">marine sediment metagenome</name>
    <dbReference type="NCBI Taxonomy" id="412755"/>
    <lineage>
        <taxon>unclassified sequences</taxon>
        <taxon>metagenomes</taxon>
        <taxon>ecological metagenomes</taxon>
    </lineage>
</organism>
<feature type="non-terminal residue" evidence="1">
    <location>
        <position position="35"/>
    </location>
</feature>
<comment type="caution">
    <text evidence="1">The sequence shown here is derived from an EMBL/GenBank/DDBJ whole genome shotgun (WGS) entry which is preliminary data.</text>
</comment>
<sequence length="35" mass="4104">MSFIPKDLKKEMDLKIDDVSKTKGIHQKKKKSEKT</sequence>
<protein>
    <submittedName>
        <fullName evidence="1">Uncharacterized protein</fullName>
    </submittedName>
</protein>
<dbReference type="EMBL" id="BARW01004253">
    <property type="protein sequence ID" value="GAI61206.1"/>
    <property type="molecule type" value="Genomic_DNA"/>
</dbReference>
<gene>
    <name evidence="1" type="ORF">S12H4_10110</name>
</gene>
<accession>X1R2A5</accession>